<dbReference type="RefSeq" id="WP_128639009.1">
    <property type="nucleotide sequence ID" value="NZ_CP008947.1"/>
</dbReference>
<keyword evidence="1" id="KW-1133">Transmembrane helix</keyword>
<dbReference type="Proteomes" id="UP000028488">
    <property type="component" value="Chromosome"/>
</dbReference>
<reference evidence="2 3" key="1">
    <citation type="submission" date="2014-07" db="EMBL/GenBank/DDBJ databases">
        <title>Genome Sequence of Rhodococcus opacus Strain R7, a Biodegrader of Mono- and Polycyclic Aromatic Hydrocarbons.</title>
        <authorList>
            <person name="Di Gennaro P."/>
            <person name="Zampolli J."/>
            <person name="Presti I."/>
            <person name="Cappelletti M."/>
            <person name="D'Ursi P."/>
            <person name="Orro A."/>
            <person name="Mezzelani A."/>
            <person name="Milanesi L."/>
        </authorList>
    </citation>
    <scope>NUCLEOTIDE SEQUENCE [LARGE SCALE GENOMIC DNA]</scope>
    <source>
        <strain evidence="2 3">R7</strain>
    </source>
</reference>
<keyword evidence="1" id="KW-0812">Transmembrane</keyword>
<evidence type="ECO:0000313" key="3">
    <source>
        <dbReference type="Proteomes" id="UP000028488"/>
    </source>
</evidence>
<keyword evidence="1" id="KW-0472">Membrane</keyword>
<sequence>MLAPERRSRADLVVAAGIAVAVVVALTVVWFRSDARGTTSVTAAEPPPALVTALTVPETLSPIWDSASSATTAPLVVGGAVVTADGGDVVGRDRMSGTELWRYERDLDLCGVTASWEKVVAVYRDDRGCSQVTELDGGTGERLAQRSSDADSGVTLKADGTYVASLGDRRLELWRSDLVRTVEYGRVDAPVNPKKQPRSGCTLIDVGSSSSRLSVLERCPGEVADRLTVMNPSPKDNQEPEEYGSSVLAGVDAGVEGARILGVSGETTAVYLPAGTSYGPRIGLFDGTGNAVSEYALSLRVGPDPVTSTSSSVVTWWTGSDVVSLGASDLAPRWVFPGALGPGAVMAGNLLVPVESGIAVLDLSTGALLRTIPVARDAAAGPITTTVAGDVVLEQRGDDVVALR</sequence>
<name>A0A076EMN3_RHOOP</name>
<dbReference type="SUPFAM" id="SSF50998">
    <property type="entry name" value="Quinoprotein alcohol dehydrogenase-like"/>
    <property type="match status" value="1"/>
</dbReference>
<dbReference type="InterPro" id="IPR011047">
    <property type="entry name" value="Quinoprotein_ADH-like_sf"/>
</dbReference>
<accession>A0A076EMN3</accession>
<dbReference type="AlphaFoldDB" id="A0A076EMN3"/>
<gene>
    <name evidence="2" type="ORF">EP51_08740</name>
</gene>
<organism evidence="2 3">
    <name type="scientific">Rhodococcus opacus</name>
    <name type="common">Nocardia opaca</name>
    <dbReference type="NCBI Taxonomy" id="37919"/>
    <lineage>
        <taxon>Bacteria</taxon>
        <taxon>Bacillati</taxon>
        <taxon>Actinomycetota</taxon>
        <taxon>Actinomycetes</taxon>
        <taxon>Mycobacteriales</taxon>
        <taxon>Nocardiaceae</taxon>
        <taxon>Rhodococcus</taxon>
    </lineage>
</organism>
<protein>
    <submittedName>
        <fullName evidence="2">Uncharacterized protein</fullName>
    </submittedName>
</protein>
<evidence type="ECO:0000313" key="2">
    <source>
        <dbReference type="EMBL" id="AII04679.1"/>
    </source>
</evidence>
<evidence type="ECO:0000256" key="1">
    <source>
        <dbReference type="SAM" id="Phobius"/>
    </source>
</evidence>
<dbReference type="eggNOG" id="COG1520">
    <property type="taxonomic scope" value="Bacteria"/>
</dbReference>
<proteinExistence type="predicted"/>
<dbReference type="EMBL" id="CP008947">
    <property type="protein sequence ID" value="AII04679.1"/>
    <property type="molecule type" value="Genomic_DNA"/>
</dbReference>
<feature type="transmembrane region" description="Helical" evidence="1">
    <location>
        <begin position="12"/>
        <end position="31"/>
    </location>
</feature>